<keyword evidence="10" id="KW-0998">Cell outer membrane</keyword>
<keyword evidence="9" id="KW-0472">Membrane</keyword>
<dbReference type="GO" id="GO:0009279">
    <property type="term" value="C:cell outer membrane"/>
    <property type="evidence" value="ECO:0007669"/>
    <property type="project" value="UniProtKB-SubCell"/>
</dbReference>
<dbReference type="SUPFAM" id="SSF56935">
    <property type="entry name" value="Porins"/>
    <property type="match status" value="1"/>
</dbReference>
<dbReference type="CDD" id="cd00342">
    <property type="entry name" value="gram_neg_porins"/>
    <property type="match status" value="1"/>
</dbReference>
<feature type="chain" id="PRO_5012985709" evidence="11">
    <location>
        <begin position="22"/>
        <end position="376"/>
    </location>
</feature>
<accession>A0A226WKP4</accession>
<evidence type="ECO:0000256" key="6">
    <source>
        <dbReference type="ARBA" id="ARBA00022729"/>
    </source>
</evidence>
<sequence>MKVSQSMVAAFALLTANAANAQSSVTLYGIVDAGFNYVSNLKTGGGGHALTLSDGPPQASRFGLKGAEDIGAGNNVIFQLENGFSVANGNLGQGGRMFGRLAWLGVTGQNWGKVTLGRQYDPVVDYLYPLTACGTYGGGYMCHPFDSDNIGNDFRVDNSVKYTSPNWGGLTFGTLYGMSNQAGGFKQNRAYSIGGSYANGPLYLGAAFEQLDNPGTNADGAVSSNGDAPFAAGRQRILGAGGTYAFGSLKLAASWARTVLNGITSGPIVASYLRLDNYEVNATYTITPSVFLSGGYFFTNGKQSAATGDLHPKWHEFNLMLDYSLSKRTDVFAMAIFQKAAGDSTFASIYAIGPTATAAPGSARQTVVRLGIRHKF</sequence>
<dbReference type="OrthoDB" id="8982743at2"/>
<dbReference type="PRINTS" id="PR00184">
    <property type="entry name" value="NEISSPPORIN"/>
</dbReference>
<keyword evidence="5" id="KW-0812">Transmembrane</keyword>
<dbReference type="GO" id="GO:0046930">
    <property type="term" value="C:pore complex"/>
    <property type="evidence" value="ECO:0007669"/>
    <property type="project" value="UniProtKB-KW"/>
</dbReference>
<dbReference type="Pfam" id="PF13609">
    <property type="entry name" value="Porin_4"/>
    <property type="match status" value="1"/>
</dbReference>
<evidence type="ECO:0000256" key="7">
    <source>
        <dbReference type="ARBA" id="ARBA00023065"/>
    </source>
</evidence>
<keyword evidence="4" id="KW-1134">Transmembrane beta strand</keyword>
<evidence type="ECO:0000256" key="10">
    <source>
        <dbReference type="ARBA" id="ARBA00023237"/>
    </source>
</evidence>
<dbReference type="EMBL" id="MTHB01000298">
    <property type="protein sequence ID" value="OXC71755.1"/>
    <property type="molecule type" value="Genomic_DNA"/>
</dbReference>
<dbReference type="InterPro" id="IPR033900">
    <property type="entry name" value="Gram_neg_porin_domain"/>
</dbReference>
<dbReference type="Gene3D" id="2.40.160.10">
    <property type="entry name" value="Porin"/>
    <property type="match status" value="1"/>
</dbReference>
<evidence type="ECO:0000259" key="12">
    <source>
        <dbReference type="Pfam" id="PF13609"/>
    </source>
</evidence>
<dbReference type="PANTHER" id="PTHR34501">
    <property type="entry name" value="PROTEIN YDDL-RELATED"/>
    <property type="match status" value="1"/>
</dbReference>
<keyword evidence="8" id="KW-0626">Porin</keyword>
<dbReference type="AlphaFoldDB" id="A0A226WKP4"/>
<protein>
    <submittedName>
        <fullName evidence="13">Outer membrane protein (Porin)</fullName>
    </submittedName>
</protein>
<dbReference type="RefSeq" id="WP_089166313.1">
    <property type="nucleotide sequence ID" value="NZ_MTHB01000298.1"/>
</dbReference>
<keyword evidence="6 11" id="KW-0732">Signal</keyword>
<keyword evidence="3" id="KW-0813">Transport</keyword>
<dbReference type="InterPro" id="IPR050298">
    <property type="entry name" value="Gram-neg_bact_OMP"/>
</dbReference>
<dbReference type="GO" id="GO:0006811">
    <property type="term" value="P:monoatomic ion transport"/>
    <property type="evidence" value="ECO:0007669"/>
    <property type="project" value="UniProtKB-KW"/>
</dbReference>
<evidence type="ECO:0000313" key="14">
    <source>
        <dbReference type="Proteomes" id="UP000214720"/>
    </source>
</evidence>
<evidence type="ECO:0000256" key="5">
    <source>
        <dbReference type="ARBA" id="ARBA00022692"/>
    </source>
</evidence>
<dbReference type="GO" id="GO:0015288">
    <property type="term" value="F:porin activity"/>
    <property type="evidence" value="ECO:0007669"/>
    <property type="project" value="UniProtKB-KW"/>
</dbReference>
<evidence type="ECO:0000256" key="11">
    <source>
        <dbReference type="SAM" id="SignalP"/>
    </source>
</evidence>
<comment type="caution">
    <text evidence="13">The sequence shown here is derived from an EMBL/GenBank/DDBJ whole genome shotgun (WGS) entry which is preliminary data.</text>
</comment>
<feature type="domain" description="Porin" evidence="12">
    <location>
        <begin position="10"/>
        <end position="335"/>
    </location>
</feature>
<evidence type="ECO:0000256" key="4">
    <source>
        <dbReference type="ARBA" id="ARBA00022452"/>
    </source>
</evidence>
<dbReference type="InterPro" id="IPR023614">
    <property type="entry name" value="Porin_dom_sf"/>
</dbReference>
<comment type="subunit">
    <text evidence="2">Homotrimer.</text>
</comment>
<dbReference type="InterPro" id="IPR002299">
    <property type="entry name" value="Porin_Neis"/>
</dbReference>
<keyword evidence="7" id="KW-0406">Ion transport</keyword>
<organism evidence="13 14">
    <name type="scientific">Caballeronia sordidicola</name>
    <name type="common">Burkholderia sordidicola</name>
    <dbReference type="NCBI Taxonomy" id="196367"/>
    <lineage>
        <taxon>Bacteria</taxon>
        <taxon>Pseudomonadati</taxon>
        <taxon>Pseudomonadota</taxon>
        <taxon>Betaproteobacteria</taxon>
        <taxon>Burkholderiales</taxon>
        <taxon>Burkholderiaceae</taxon>
        <taxon>Caballeronia</taxon>
    </lineage>
</organism>
<gene>
    <name evidence="13" type="ORF">BSU04_45385</name>
</gene>
<dbReference type="Proteomes" id="UP000214720">
    <property type="component" value="Unassembled WGS sequence"/>
</dbReference>
<feature type="signal peptide" evidence="11">
    <location>
        <begin position="1"/>
        <end position="21"/>
    </location>
</feature>
<name>A0A226WKP4_CABSO</name>
<evidence type="ECO:0000313" key="13">
    <source>
        <dbReference type="EMBL" id="OXC71755.1"/>
    </source>
</evidence>
<dbReference type="PANTHER" id="PTHR34501:SF9">
    <property type="entry name" value="MAJOR OUTER MEMBRANE PROTEIN P.IA"/>
    <property type="match status" value="1"/>
</dbReference>
<evidence type="ECO:0000256" key="8">
    <source>
        <dbReference type="ARBA" id="ARBA00023114"/>
    </source>
</evidence>
<comment type="subcellular location">
    <subcellularLocation>
        <location evidence="1">Cell outer membrane</location>
        <topology evidence="1">Multi-pass membrane protein</topology>
    </subcellularLocation>
</comment>
<evidence type="ECO:0000256" key="1">
    <source>
        <dbReference type="ARBA" id="ARBA00004571"/>
    </source>
</evidence>
<evidence type="ECO:0000256" key="2">
    <source>
        <dbReference type="ARBA" id="ARBA00011233"/>
    </source>
</evidence>
<reference evidence="14" key="1">
    <citation type="submission" date="2017-01" db="EMBL/GenBank/DDBJ databases">
        <title>Genome Analysis of Deinococcus marmoris KOPRI26562.</title>
        <authorList>
            <person name="Kim J.H."/>
            <person name="Oh H.-M."/>
        </authorList>
    </citation>
    <scope>NUCLEOTIDE SEQUENCE [LARGE SCALE GENOMIC DNA]</scope>
    <source>
        <strain evidence="14">PAMC 26633</strain>
    </source>
</reference>
<evidence type="ECO:0000256" key="3">
    <source>
        <dbReference type="ARBA" id="ARBA00022448"/>
    </source>
</evidence>
<evidence type="ECO:0000256" key="9">
    <source>
        <dbReference type="ARBA" id="ARBA00023136"/>
    </source>
</evidence>
<proteinExistence type="predicted"/>